<proteinExistence type="predicted"/>
<evidence type="ECO:0000259" key="1">
    <source>
        <dbReference type="Pfam" id="PF02984"/>
    </source>
</evidence>
<accession>A0AAD5C4U9</accession>
<keyword evidence="3" id="KW-1185">Reference proteome</keyword>
<name>A0AAD5C4U9_AMBAR</name>
<evidence type="ECO:0000313" key="2">
    <source>
        <dbReference type="EMBL" id="KAI7735227.1"/>
    </source>
</evidence>
<dbReference type="Pfam" id="PF02984">
    <property type="entry name" value="Cyclin_C"/>
    <property type="match status" value="1"/>
</dbReference>
<dbReference type="EMBL" id="JAMZMK010009527">
    <property type="protein sequence ID" value="KAI7735227.1"/>
    <property type="molecule type" value="Genomic_DNA"/>
</dbReference>
<dbReference type="InterPro" id="IPR004367">
    <property type="entry name" value="Cyclin_C-dom"/>
</dbReference>
<dbReference type="AlphaFoldDB" id="A0AAD5C4U9"/>
<organism evidence="2 3">
    <name type="scientific">Ambrosia artemisiifolia</name>
    <name type="common">Common ragweed</name>
    <dbReference type="NCBI Taxonomy" id="4212"/>
    <lineage>
        <taxon>Eukaryota</taxon>
        <taxon>Viridiplantae</taxon>
        <taxon>Streptophyta</taxon>
        <taxon>Embryophyta</taxon>
        <taxon>Tracheophyta</taxon>
        <taxon>Spermatophyta</taxon>
        <taxon>Magnoliopsida</taxon>
        <taxon>eudicotyledons</taxon>
        <taxon>Gunneridae</taxon>
        <taxon>Pentapetalae</taxon>
        <taxon>asterids</taxon>
        <taxon>campanulids</taxon>
        <taxon>Asterales</taxon>
        <taxon>Asteraceae</taxon>
        <taxon>Asteroideae</taxon>
        <taxon>Heliantheae alliance</taxon>
        <taxon>Heliantheae</taxon>
        <taxon>Ambrosia</taxon>
    </lineage>
</organism>
<feature type="domain" description="Cyclin C-terminal" evidence="1">
    <location>
        <begin position="17"/>
        <end position="108"/>
    </location>
</feature>
<comment type="caution">
    <text evidence="2">The sequence shown here is derived from an EMBL/GenBank/DDBJ whole genome shotgun (WGS) entry which is preliminary data.</text>
</comment>
<dbReference type="Gene3D" id="1.10.472.10">
    <property type="entry name" value="Cyclin-like"/>
    <property type="match status" value="2"/>
</dbReference>
<gene>
    <name evidence="2" type="ORF">M8C21_028358</name>
</gene>
<evidence type="ECO:0000313" key="3">
    <source>
        <dbReference type="Proteomes" id="UP001206925"/>
    </source>
</evidence>
<sequence>MEMKMLKSLGWEVNAITPYSYVELIEWELKQHFKPIDRSTLDEILLAFSLDAKLLEYRPCVIAVSALRCILEDENCLSHITNFIPIDQKKKIQPCYNKMQEILVGYQKTESNRNPSSPDTVLIKELQTPISMEHIDLSFMDGPTMKEKLKRKRDVQHDDDCVIMNKKYHV</sequence>
<reference evidence="2" key="1">
    <citation type="submission" date="2022-06" db="EMBL/GenBank/DDBJ databases">
        <title>Uncovering the hologenomic basis of an extraordinary plant invasion.</title>
        <authorList>
            <person name="Bieker V.C."/>
            <person name="Martin M.D."/>
            <person name="Gilbert T."/>
            <person name="Hodgins K."/>
            <person name="Battlay P."/>
            <person name="Petersen B."/>
            <person name="Wilson J."/>
        </authorList>
    </citation>
    <scope>NUCLEOTIDE SEQUENCE</scope>
    <source>
        <strain evidence="2">AA19_3_7</strain>
        <tissue evidence="2">Leaf</tissue>
    </source>
</reference>
<protein>
    <recommendedName>
        <fullName evidence="1">Cyclin C-terminal domain-containing protein</fullName>
    </recommendedName>
</protein>
<dbReference type="Proteomes" id="UP001206925">
    <property type="component" value="Unassembled WGS sequence"/>
</dbReference>